<keyword evidence="1" id="KW-0812">Transmembrane</keyword>
<sequence>FHESRPDYLPSGTMPNAVARTINSLKLKMSATGPARLLAAYGGITYLVYLETSGFSRMSPLLSALPMISLSVFTLLTSMQPHAKIFTTGAFISSALAIYLQSSAWAPVSFAALFVIGRNLLYFLSFQHLIREWSFPIALMTGLYLSFFTVVCFADLLFSIPTLVCCLFIGVASACFLVLASGSLAQGGSLDDTSNSQASIIRFVGAMMETACVSMFIYSAFARRTETTLFMYRICEYVAHGLLFLANEREF</sequence>
<protein>
    <submittedName>
        <fullName evidence="2">Uncharacterized protein</fullName>
    </submittedName>
</protein>
<name>A0AAV5SML2_9BILA</name>
<feature type="transmembrane region" description="Helical" evidence="1">
    <location>
        <begin position="200"/>
        <end position="221"/>
    </location>
</feature>
<feature type="transmembrane region" description="Helical" evidence="1">
    <location>
        <begin position="61"/>
        <end position="79"/>
    </location>
</feature>
<dbReference type="Proteomes" id="UP001432027">
    <property type="component" value="Unassembled WGS sequence"/>
</dbReference>
<dbReference type="AlphaFoldDB" id="A0AAV5SML2"/>
<keyword evidence="3" id="KW-1185">Reference proteome</keyword>
<reference evidence="2" key="1">
    <citation type="submission" date="2023-10" db="EMBL/GenBank/DDBJ databases">
        <title>Genome assembly of Pristionchus species.</title>
        <authorList>
            <person name="Yoshida K."/>
            <person name="Sommer R.J."/>
        </authorList>
    </citation>
    <scope>NUCLEOTIDE SEQUENCE</scope>
    <source>
        <strain evidence="2">RS0144</strain>
    </source>
</reference>
<evidence type="ECO:0000313" key="3">
    <source>
        <dbReference type="Proteomes" id="UP001432027"/>
    </source>
</evidence>
<proteinExistence type="predicted"/>
<accession>A0AAV5SML2</accession>
<dbReference type="EMBL" id="BTSX01000002">
    <property type="protein sequence ID" value="GMS83792.1"/>
    <property type="molecule type" value="Genomic_DNA"/>
</dbReference>
<evidence type="ECO:0000313" key="2">
    <source>
        <dbReference type="EMBL" id="GMS83792.1"/>
    </source>
</evidence>
<comment type="caution">
    <text evidence="2">The sequence shown here is derived from an EMBL/GenBank/DDBJ whole genome shotgun (WGS) entry which is preliminary data.</text>
</comment>
<keyword evidence="1" id="KW-1133">Transmembrane helix</keyword>
<organism evidence="2 3">
    <name type="scientific">Pristionchus entomophagus</name>
    <dbReference type="NCBI Taxonomy" id="358040"/>
    <lineage>
        <taxon>Eukaryota</taxon>
        <taxon>Metazoa</taxon>
        <taxon>Ecdysozoa</taxon>
        <taxon>Nematoda</taxon>
        <taxon>Chromadorea</taxon>
        <taxon>Rhabditida</taxon>
        <taxon>Rhabditina</taxon>
        <taxon>Diplogasteromorpha</taxon>
        <taxon>Diplogasteroidea</taxon>
        <taxon>Neodiplogasteridae</taxon>
        <taxon>Pristionchus</taxon>
    </lineage>
</organism>
<feature type="non-terminal residue" evidence="2">
    <location>
        <position position="1"/>
    </location>
</feature>
<feature type="transmembrane region" description="Helical" evidence="1">
    <location>
        <begin position="133"/>
        <end position="153"/>
    </location>
</feature>
<keyword evidence="1" id="KW-0472">Membrane</keyword>
<evidence type="ECO:0000256" key="1">
    <source>
        <dbReference type="SAM" id="Phobius"/>
    </source>
</evidence>
<gene>
    <name evidence="2" type="ORF">PENTCL1PPCAC_5967</name>
</gene>
<feature type="transmembrane region" description="Helical" evidence="1">
    <location>
        <begin position="160"/>
        <end position="180"/>
    </location>
</feature>